<protein>
    <submittedName>
        <fullName evidence="1">Uncharacterized protein</fullName>
    </submittedName>
</protein>
<proteinExistence type="predicted"/>
<gene>
    <name evidence="1" type="ORF">Lspi_0109</name>
</gene>
<evidence type="ECO:0000313" key="2">
    <source>
        <dbReference type="Proteomes" id="UP000054877"/>
    </source>
</evidence>
<dbReference type="PATRIC" id="fig|452.5.peg.122"/>
<dbReference type="STRING" id="452.Lspi_0109"/>
<evidence type="ECO:0000313" key="1">
    <source>
        <dbReference type="EMBL" id="KTD66346.1"/>
    </source>
</evidence>
<comment type="caution">
    <text evidence="1">The sequence shown here is derived from an EMBL/GenBank/DDBJ whole genome shotgun (WGS) entry which is preliminary data.</text>
</comment>
<dbReference type="AlphaFoldDB" id="A0A0W0ZBP0"/>
<name>A0A0W0ZBP0_LEGSP</name>
<reference evidence="1 2" key="1">
    <citation type="submission" date="2015-11" db="EMBL/GenBank/DDBJ databases">
        <title>Genomic analysis of 38 Legionella species identifies large and diverse effector repertoires.</title>
        <authorList>
            <person name="Burstein D."/>
            <person name="Amaro F."/>
            <person name="Zusman T."/>
            <person name="Lifshitz Z."/>
            <person name="Cohen O."/>
            <person name="Gilbert J.A."/>
            <person name="Pupko T."/>
            <person name="Shuman H.A."/>
            <person name="Segal G."/>
        </authorList>
    </citation>
    <scope>NUCLEOTIDE SEQUENCE [LARGE SCALE GENOMIC DNA]</scope>
    <source>
        <strain evidence="1 2">Mt.St.Helens-9</strain>
    </source>
</reference>
<sequence length="1085" mass="122728">MLNFALAVIALRFVLAEKTLGDLSMLYFIQGSARDVFQDFKCESLIATSKVSETLIQRDLPRTCLLGGREAMRRHFAIWSKIYPTPNYYCQGDMSGGNLFKIYGEFPFQKKGESYEHASLNHVNITFAYVDEHQRLCGLNICYRRDDPSKWMVGLVKDTHLPPDERTVAVLTGVSPDAFLVERKKRTARIGKMRMSESILANTLLPAADSPLIAAIIKEIITPKGTINHHSDVLNLCTESVGDPEKDGFPENQTLLARLVTSPGSIINDPLLQKIALSHTNPAPHQILSCLDNTGSLCNTLQSVYKRMEDYGFQSRIIDLAFFLDKERQFDKFALFSEDNWSFPEDNFAQTVVCQLVLNQPEITIEELQSLILLLKDSFHLKQFVNPYELADYLLRKKENDTVEPLATLTVLSDYFKDLLQKFKRIAQVRGKPLPPDILQDAGMRYLTEPDSDIPALLTLCENVEQTKAALVLLEQGYRDTNLALIVANPFLVAAINKLADLKLCLLIDSLFDDPFKLPVLAGLYQWPQPLDQTACLLLWIQGRLQADEFERLRHTLQEYPYLSRLLVNLHNKGYSPDFLEKVSQNPVLHQGLRVLDSCDIAFIEEHITAEAGVLLALIAQDIKGNEFQSPVKKYLATLLPLLMDYFNGETELSELSVGVETLDLNDENDTALCCETIKTTVVNYLRMIAEAKSIGFLALETVFAAPATCRFLAKAISKLAEHNDSSALDHDLKLVTDIKRQLFHEFASGAIDAGILDDVVLDNAVRALQTAYLDNREAAKHQTPYFRIFVTSQALASAVLLLSQHGLSTRELLQRDAESQRQGLQAIQYLKDMAQDNEDTVRLALAMDDKGHDFRRMLSFIKRLPKAHQADAVHWACSFIVTRKTCGLLKVMNFDDSTDPVIAREVLTRISLVNRLRVLDLDNANEMIDLLLSNTAQGRFVLDLILRIEKECQAMRRRLRKDAPLKYDGFVEPERLYRRNIYNLVRETLQAKTRPSGEELAKRIDDIAKPLLTVASQDRHPWIRKSMMIISNALSLLLTIGIANAVRKYNTGDFWFFSRTTTSDAVLALDRSIQTSMRWQASMS</sequence>
<dbReference type="EMBL" id="LNYX01000001">
    <property type="protein sequence ID" value="KTD66346.1"/>
    <property type="molecule type" value="Genomic_DNA"/>
</dbReference>
<accession>A0A0W0ZBP0</accession>
<keyword evidence="2" id="KW-1185">Reference proteome</keyword>
<dbReference type="Proteomes" id="UP000054877">
    <property type="component" value="Unassembled WGS sequence"/>
</dbReference>
<organism evidence="1 2">
    <name type="scientific">Legionella spiritensis</name>
    <dbReference type="NCBI Taxonomy" id="452"/>
    <lineage>
        <taxon>Bacteria</taxon>
        <taxon>Pseudomonadati</taxon>
        <taxon>Pseudomonadota</taxon>
        <taxon>Gammaproteobacteria</taxon>
        <taxon>Legionellales</taxon>
        <taxon>Legionellaceae</taxon>
        <taxon>Legionella</taxon>
    </lineage>
</organism>